<dbReference type="STRING" id="439219.SAMN02910293_01912"/>
<dbReference type="EMBL" id="FMXP01000030">
    <property type="protein sequence ID" value="SDB38877.1"/>
    <property type="molecule type" value="Genomic_DNA"/>
</dbReference>
<name>A0A1G6D138_9STRE</name>
<keyword evidence="1" id="KW-0812">Transmembrane</keyword>
<keyword evidence="3" id="KW-1185">Reference proteome</keyword>
<protein>
    <submittedName>
        <fullName evidence="2">Uncharacterized protein</fullName>
    </submittedName>
</protein>
<dbReference type="AlphaFoldDB" id="A0A1G6D138"/>
<reference evidence="2 3" key="1">
    <citation type="submission" date="2016-10" db="EMBL/GenBank/DDBJ databases">
        <authorList>
            <person name="de Groot N.N."/>
        </authorList>
    </citation>
    <scope>NUCLEOTIDE SEQUENCE [LARGE SCALE GENOMIC DNA]</scope>
    <source>
        <strain evidence="2 3">A-4</strain>
    </source>
</reference>
<dbReference type="RefSeq" id="WP_018164124.1">
    <property type="nucleotide sequence ID" value="NZ_FMXP01000030.1"/>
</dbReference>
<proteinExistence type="predicted"/>
<dbReference type="Proteomes" id="UP000182508">
    <property type="component" value="Unassembled WGS sequence"/>
</dbReference>
<keyword evidence="1" id="KW-1133">Transmembrane helix</keyword>
<evidence type="ECO:0000313" key="2">
    <source>
        <dbReference type="EMBL" id="SDB38877.1"/>
    </source>
</evidence>
<accession>A0A1G6D138</accession>
<gene>
    <name evidence="2" type="ORF">SAMN02910293_01912</name>
</gene>
<feature type="transmembrane region" description="Helical" evidence="1">
    <location>
        <begin position="34"/>
        <end position="51"/>
    </location>
</feature>
<sequence>MKNFFKNNKYFALYLVGTLAYVSSQFRYGNGRAAITVLLFAIVLFFYLYWINRR</sequence>
<evidence type="ECO:0000313" key="3">
    <source>
        <dbReference type="Proteomes" id="UP000182508"/>
    </source>
</evidence>
<evidence type="ECO:0000256" key="1">
    <source>
        <dbReference type="SAM" id="Phobius"/>
    </source>
</evidence>
<keyword evidence="1" id="KW-0472">Membrane</keyword>
<organism evidence="2 3">
    <name type="scientific">Streptococcus henryi</name>
    <dbReference type="NCBI Taxonomy" id="439219"/>
    <lineage>
        <taxon>Bacteria</taxon>
        <taxon>Bacillati</taxon>
        <taxon>Bacillota</taxon>
        <taxon>Bacilli</taxon>
        <taxon>Lactobacillales</taxon>
        <taxon>Streptococcaceae</taxon>
        <taxon>Streptococcus</taxon>
    </lineage>
</organism>